<dbReference type="PANTHER" id="PTHR13256">
    <property type="entry name" value="N-ACETYLTRANSFERASE 9"/>
    <property type="match status" value="1"/>
</dbReference>
<dbReference type="InterPro" id="IPR016181">
    <property type="entry name" value="Acyl_CoA_acyltransferase"/>
</dbReference>
<organism evidence="6 7">
    <name type="scientific">Drechslerella dactyloides</name>
    <name type="common">Nematode-trapping fungus</name>
    <name type="synonym">Arthrobotrys dactyloides</name>
    <dbReference type="NCBI Taxonomy" id="74499"/>
    <lineage>
        <taxon>Eukaryota</taxon>
        <taxon>Fungi</taxon>
        <taxon>Dikarya</taxon>
        <taxon>Ascomycota</taxon>
        <taxon>Pezizomycotina</taxon>
        <taxon>Orbiliomycetes</taxon>
        <taxon>Orbiliales</taxon>
        <taxon>Orbiliaceae</taxon>
        <taxon>Drechslerella</taxon>
    </lineage>
</organism>
<evidence type="ECO:0000256" key="3">
    <source>
        <dbReference type="ARBA" id="ARBA00023315"/>
    </source>
</evidence>
<feature type="domain" description="Apple" evidence="4">
    <location>
        <begin position="205"/>
        <end position="273"/>
    </location>
</feature>
<sequence length="498" mass="53999">MQIPSKILCNPSERSGLLHILVPRVTPTTTSVLVVTSTSTTFVTHAQSDVLVTETHEAVVSSTSVVTESVDETITTTITSTSTTVPGSSCTQAPVPRDIFDPLAGGNVFRKRGGLPACCSACFLTSTKIAPRKTTTVTATQPKVTARITSTRTTTITSAVNLLANTETLFETSTSTFVSTSTITTTSTHTSTETTTVTALPPSLCGSPFTFNGNNAFSYTGTVASNDGDGITNISDCCTKCYTITNCANFMFDTNANTCTIFVMNSGTPSDRCVNDALREATASERLTLAEEYAMQRAWREDVDKLTFILCLPSPRIQDIILRNSEAPTAILNEKYTVIGGSDDTSDLLIGDVNLFLYEDDEGLDGEVPKGMVGEIEVMIARAEHQGQGLGKIAVLTFMLYVLRHQERMLNQSNGSSAGSQKVLKRLRVKIGKDNVKSLVLFQKLGFKRTAEEPNVFEEFELRLAVEPRDEVKAELRTLLDESGHLMSHLHYNFLCVT</sequence>
<dbReference type="PROSITE" id="PS50948">
    <property type="entry name" value="PAN"/>
    <property type="match status" value="1"/>
</dbReference>
<proteinExistence type="inferred from homology"/>
<evidence type="ECO:0000256" key="1">
    <source>
        <dbReference type="ARBA" id="ARBA00009342"/>
    </source>
</evidence>
<evidence type="ECO:0000313" key="6">
    <source>
        <dbReference type="EMBL" id="KAJ6263398.1"/>
    </source>
</evidence>
<evidence type="ECO:0000313" key="7">
    <source>
        <dbReference type="Proteomes" id="UP001221413"/>
    </source>
</evidence>
<evidence type="ECO:0000259" key="5">
    <source>
        <dbReference type="PROSITE" id="PS51186"/>
    </source>
</evidence>
<dbReference type="PANTHER" id="PTHR13256:SF16">
    <property type="entry name" value="ALPHA_BETA-TUBULIN-N-ACETYLTRANSFERASE 9"/>
    <property type="match status" value="1"/>
</dbReference>
<gene>
    <name evidence="6" type="ORF">Dda_1961</name>
</gene>
<keyword evidence="2" id="KW-0808">Transferase</keyword>
<dbReference type="InterPro" id="IPR039135">
    <property type="entry name" value="NAT9-like"/>
</dbReference>
<protein>
    <submittedName>
        <fullName evidence="6">N-acetyltransferase</fullName>
    </submittedName>
</protein>
<feature type="domain" description="N-acetyltransferase" evidence="5">
    <location>
        <begin position="315"/>
        <end position="467"/>
    </location>
</feature>
<comment type="caution">
    <text evidence="6">The sequence shown here is derived from an EMBL/GenBank/DDBJ whole genome shotgun (WGS) entry which is preliminary data.</text>
</comment>
<dbReference type="EMBL" id="JAQGDS010000002">
    <property type="protein sequence ID" value="KAJ6263398.1"/>
    <property type="molecule type" value="Genomic_DNA"/>
</dbReference>
<name>A0AAD6J2M4_DREDA</name>
<reference evidence="6" key="1">
    <citation type="submission" date="2023-01" db="EMBL/GenBank/DDBJ databases">
        <title>The chitinases involved in constricting ring structure development in the nematode-trapping fungus Drechslerella dactyloides.</title>
        <authorList>
            <person name="Wang R."/>
            <person name="Zhang L."/>
            <person name="Tang P."/>
            <person name="Li S."/>
            <person name="Liang L."/>
        </authorList>
    </citation>
    <scope>NUCLEOTIDE SEQUENCE</scope>
    <source>
        <strain evidence="6">YMF1.00031</strain>
    </source>
</reference>
<dbReference type="GO" id="GO:0008080">
    <property type="term" value="F:N-acetyltransferase activity"/>
    <property type="evidence" value="ECO:0007669"/>
    <property type="project" value="InterPro"/>
</dbReference>
<dbReference type="InterPro" id="IPR003609">
    <property type="entry name" value="Pan_app"/>
</dbReference>
<dbReference type="SUPFAM" id="SSF55729">
    <property type="entry name" value="Acyl-CoA N-acyltransferases (Nat)"/>
    <property type="match status" value="1"/>
</dbReference>
<dbReference type="Gene3D" id="3.40.630.30">
    <property type="match status" value="1"/>
</dbReference>
<keyword evidence="3" id="KW-0012">Acyltransferase</keyword>
<dbReference type="AlphaFoldDB" id="A0AAD6J2M4"/>
<evidence type="ECO:0000259" key="4">
    <source>
        <dbReference type="PROSITE" id="PS50948"/>
    </source>
</evidence>
<dbReference type="InterPro" id="IPR000182">
    <property type="entry name" value="GNAT_dom"/>
</dbReference>
<evidence type="ECO:0000256" key="2">
    <source>
        <dbReference type="ARBA" id="ARBA00022679"/>
    </source>
</evidence>
<accession>A0AAD6J2M4</accession>
<dbReference type="Pfam" id="PF13302">
    <property type="entry name" value="Acetyltransf_3"/>
    <property type="match status" value="1"/>
</dbReference>
<dbReference type="Proteomes" id="UP001221413">
    <property type="component" value="Unassembled WGS sequence"/>
</dbReference>
<keyword evidence="7" id="KW-1185">Reference proteome</keyword>
<dbReference type="PROSITE" id="PS51186">
    <property type="entry name" value="GNAT"/>
    <property type="match status" value="1"/>
</dbReference>
<comment type="similarity">
    <text evidence="1">Belongs to the acetyltransferase family. GNAT subfamily.</text>
</comment>